<name>X0YL46_9ZZZZ</name>
<feature type="non-terminal residue" evidence="1">
    <location>
        <position position="90"/>
    </location>
</feature>
<protein>
    <recommendedName>
        <fullName evidence="2">Bacterial transcriptional activator domain-containing protein</fullName>
    </recommendedName>
</protein>
<reference evidence="1" key="1">
    <citation type="journal article" date="2014" name="Front. Microbiol.">
        <title>High frequency of phylogenetically diverse reductive dehalogenase-homologous genes in deep subseafloor sedimentary metagenomes.</title>
        <authorList>
            <person name="Kawai M."/>
            <person name="Futagami T."/>
            <person name="Toyoda A."/>
            <person name="Takaki Y."/>
            <person name="Nishi S."/>
            <person name="Hori S."/>
            <person name="Arai W."/>
            <person name="Tsubouchi T."/>
            <person name="Morono Y."/>
            <person name="Uchiyama I."/>
            <person name="Ito T."/>
            <person name="Fujiyama A."/>
            <person name="Inagaki F."/>
            <person name="Takami H."/>
        </authorList>
    </citation>
    <scope>NUCLEOTIDE SEQUENCE</scope>
    <source>
        <strain evidence="1">Expedition CK06-06</strain>
    </source>
</reference>
<evidence type="ECO:0000313" key="1">
    <source>
        <dbReference type="EMBL" id="GAG49268.1"/>
    </source>
</evidence>
<comment type="caution">
    <text evidence="1">The sequence shown here is derived from an EMBL/GenBank/DDBJ whole genome shotgun (WGS) entry which is preliminary data.</text>
</comment>
<organism evidence="1">
    <name type="scientific">marine sediment metagenome</name>
    <dbReference type="NCBI Taxonomy" id="412755"/>
    <lineage>
        <taxon>unclassified sequences</taxon>
        <taxon>metagenomes</taxon>
        <taxon>ecological metagenomes</taxon>
    </lineage>
</organism>
<sequence>MVNTVCRAGAQFLLNLLEERMTMADKGTSDRRRQAEEIFAEAQQAYAHDRLAWAVEYAREALRVDGSYAEVRHWLAERYLEAGAAGQAAR</sequence>
<dbReference type="EMBL" id="BARS01057182">
    <property type="protein sequence ID" value="GAG49268.1"/>
    <property type="molecule type" value="Genomic_DNA"/>
</dbReference>
<dbReference type="AlphaFoldDB" id="X0YL46"/>
<proteinExistence type="predicted"/>
<accession>X0YL46</accession>
<evidence type="ECO:0008006" key="2">
    <source>
        <dbReference type="Google" id="ProtNLM"/>
    </source>
</evidence>
<gene>
    <name evidence="1" type="ORF">S01H1_83941</name>
</gene>